<feature type="binding site" evidence="7">
    <location>
        <position position="324"/>
    </location>
    <ligand>
        <name>Fe(3+)</name>
        <dbReference type="ChEBI" id="CHEBI:29034"/>
    </ligand>
</feature>
<dbReference type="Pfam" id="PF01979">
    <property type="entry name" value="Amidohydro_1"/>
    <property type="match status" value="1"/>
</dbReference>
<comment type="catalytic activity">
    <reaction evidence="7">
        <text>4-imidazolone-5-propanoate + H2O = N-formimidoyl-L-glutamate</text>
        <dbReference type="Rhea" id="RHEA:23660"/>
        <dbReference type="ChEBI" id="CHEBI:15377"/>
        <dbReference type="ChEBI" id="CHEBI:58928"/>
        <dbReference type="ChEBI" id="CHEBI:77893"/>
        <dbReference type="EC" id="3.5.2.7"/>
    </reaction>
</comment>
<feature type="binding site" evidence="7">
    <location>
        <position position="329"/>
    </location>
    <ligand>
        <name>4-imidazolone-5-propanoate</name>
        <dbReference type="ChEBI" id="CHEBI:77893"/>
    </ligand>
</feature>
<keyword evidence="4 7" id="KW-0369">Histidine metabolism</keyword>
<dbReference type="InterPro" id="IPR011059">
    <property type="entry name" value="Metal-dep_hydrolase_composite"/>
</dbReference>
<feature type="binding site" evidence="7">
    <location>
        <position position="80"/>
    </location>
    <ligand>
        <name>Zn(2+)</name>
        <dbReference type="ChEBI" id="CHEBI:29105"/>
    </ligand>
</feature>
<keyword evidence="2 7" id="KW-0479">Metal-binding</keyword>
<sequence length="429" mass="47366">MSVDLIIKNIGKLATMRGKSPFIGKAMDDIEIIENAYVAVKDGKFYEIGIGNDYNHLIDAHTIIDDAKGKLVTPGLIDAHTHLVHGGSRENEFAKKITGVPYLDILKSGGGILSTVKATKSASFEQLYDKARKSLDRMLEFGVTTVESKSGYGLELDTEVKQLKVANKLGKDHPISLIHTFLGAHAIPLEYKEDPDKFVDIIINDMMPKVKELELAEFCDVFCEDSVFNINQTRKIFKKAKELGYKLKIHADEIVSLGGAELSAEVECVSADHLMAASDEGIRLMSQKNVVANILPATSFNLNKEYANVRKMIDTNLAVSLSSDYNPGSCPSENLQFVMQLGCLGLKMTPNEVLSAVTINAACAIDRQDCIGSIDIGKDADLVIFDSPNVEYLMYHFGINHTYRVYKCGELVVDDKHTIYDKKCECILN</sequence>
<keyword evidence="6 7" id="KW-0408">Iron</keyword>
<dbReference type="NCBIfam" id="TIGR01224">
    <property type="entry name" value="hutI"/>
    <property type="match status" value="1"/>
</dbReference>
<evidence type="ECO:0000256" key="2">
    <source>
        <dbReference type="ARBA" id="ARBA00022723"/>
    </source>
</evidence>
<evidence type="ECO:0000313" key="10">
    <source>
        <dbReference type="Proteomes" id="UP001400965"/>
    </source>
</evidence>
<feature type="binding site" evidence="7">
    <location>
        <position position="152"/>
    </location>
    <ligand>
        <name>4-imidazolone-5-propanoate</name>
        <dbReference type="ChEBI" id="CHEBI:77893"/>
    </ligand>
</feature>
<keyword evidence="3 7" id="KW-0378">Hydrolase</keyword>
<comment type="caution">
    <text evidence="9">The sequence shown here is derived from an EMBL/GenBank/DDBJ whole genome shotgun (WGS) entry which is preliminary data.</text>
</comment>
<dbReference type="PANTHER" id="PTHR42752">
    <property type="entry name" value="IMIDAZOLONEPROPIONASE"/>
    <property type="match status" value="1"/>
</dbReference>
<proteinExistence type="inferred from homology"/>
<dbReference type="PANTHER" id="PTHR42752:SF1">
    <property type="entry name" value="IMIDAZOLONEPROPIONASE-RELATED"/>
    <property type="match status" value="1"/>
</dbReference>
<evidence type="ECO:0000313" key="9">
    <source>
        <dbReference type="EMBL" id="GAA0862289.1"/>
    </source>
</evidence>
<feature type="binding site" evidence="7">
    <location>
        <position position="324"/>
    </location>
    <ligand>
        <name>Zn(2+)</name>
        <dbReference type="ChEBI" id="CHEBI:29105"/>
    </ligand>
</feature>
<dbReference type="RefSeq" id="WP_346042573.1">
    <property type="nucleotide sequence ID" value="NZ_BAAACP010000003.1"/>
</dbReference>
<reference evidence="9 10" key="1">
    <citation type="journal article" date="2019" name="Int. J. Syst. Evol. Microbiol.">
        <title>The Global Catalogue of Microorganisms (GCM) 10K type strain sequencing project: providing services to taxonomists for standard genome sequencing and annotation.</title>
        <authorList>
            <consortium name="The Broad Institute Genomics Platform"/>
            <consortium name="The Broad Institute Genome Sequencing Center for Infectious Disease"/>
            <person name="Wu L."/>
            <person name="Ma J."/>
        </authorList>
    </citation>
    <scope>NUCLEOTIDE SEQUENCE [LARGE SCALE GENOMIC DNA]</scope>
    <source>
        <strain evidence="9 10">JCM 6486</strain>
    </source>
</reference>
<dbReference type="InterPro" id="IPR005920">
    <property type="entry name" value="HutI"/>
</dbReference>
<dbReference type="Proteomes" id="UP001400965">
    <property type="component" value="Unassembled WGS sequence"/>
</dbReference>
<comment type="similarity">
    <text evidence="7">Belongs to the metallo-dependent hydrolases superfamily. HutI family.</text>
</comment>
<dbReference type="EMBL" id="BAAACP010000003">
    <property type="protein sequence ID" value="GAA0862289.1"/>
    <property type="molecule type" value="Genomic_DNA"/>
</dbReference>
<evidence type="ECO:0000259" key="8">
    <source>
        <dbReference type="Pfam" id="PF01979"/>
    </source>
</evidence>
<feature type="binding site" evidence="7">
    <location>
        <position position="80"/>
    </location>
    <ligand>
        <name>Fe(3+)</name>
        <dbReference type="ChEBI" id="CHEBI:29034"/>
    </ligand>
</feature>
<evidence type="ECO:0000256" key="4">
    <source>
        <dbReference type="ARBA" id="ARBA00022808"/>
    </source>
</evidence>
<protein>
    <recommendedName>
        <fullName evidence="1 7">Imidazolonepropionase</fullName>
        <ecNumber evidence="1 7">3.5.2.7</ecNumber>
    </recommendedName>
    <alternativeName>
        <fullName evidence="7">Imidazolone-5-propionate hydrolase</fullName>
    </alternativeName>
</protein>
<evidence type="ECO:0000256" key="3">
    <source>
        <dbReference type="ARBA" id="ARBA00022801"/>
    </source>
</evidence>
<feature type="binding site" evidence="7">
    <location>
        <position position="82"/>
    </location>
    <ligand>
        <name>Zn(2+)</name>
        <dbReference type="ChEBI" id="CHEBI:29105"/>
    </ligand>
</feature>
<comment type="pathway">
    <text evidence="7">Amino-acid degradation; L-histidine degradation into L-glutamate; N-formimidoyl-L-glutamate from L-histidine: step 3/3.</text>
</comment>
<dbReference type="InterPro" id="IPR032466">
    <property type="entry name" value="Metal_Hydrolase"/>
</dbReference>
<dbReference type="SUPFAM" id="SSF51556">
    <property type="entry name" value="Metallo-dependent hydrolases"/>
    <property type="match status" value="1"/>
</dbReference>
<keyword evidence="5 7" id="KW-0862">Zinc</keyword>
<dbReference type="Gene3D" id="2.30.40.10">
    <property type="entry name" value="Urease, subunit C, domain 1"/>
    <property type="match status" value="1"/>
</dbReference>
<dbReference type="HAMAP" id="MF_00372">
    <property type="entry name" value="HutI"/>
    <property type="match status" value="1"/>
</dbReference>
<dbReference type="SUPFAM" id="SSF51338">
    <property type="entry name" value="Composite domain of metallo-dependent hydrolases"/>
    <property type="match status" value="1"/>
</dbReference>
<feature type="binding site" evidence="7">
    <location>
        <position position="250"/>
    </location>
    <ligand>
        <name>Fe(3+)</name>
        <dbReference type="ChEBI" id="CHEBI:29034"/>
    </ligand>
</feature>
<gene>
    <name evidence="7 9" type="primary">hutI</name>
    <name evidence="9" type="ORF">GCM10008917_07010</name>
</gene>
<feature type="binding site" evidence="7">
    <location>
        <position position="326"/>
    </location>
    <ligand>
        <name>N-formimidoyl-L-glutamate</name>
        <dbReference type="ChEBI" id="CHEBI:58928"/>
    </ligand>
</feature>
<evidence type="ECO:0000256" key="1">
    <source>
        <dbReference type="ARBA" id="ARBA00012864"/>
    </source>
</evidence>
<feature type="binding site" evidence="7">
    <location>
        <position position="250"/>
    </location>
    <ligand>
        <name>Zn(2+)</name>
        <dbReference type="ChEBI" id="CHEBI:29105"/>
    </ligand>
</feature>
<feature type="binding site" evidence="7">
    <location>
        <position position="89"/>
    </location>
    <ligand>
        <name>4-imidazolone-5-propanoate</name>
        <dbReference type="ChEBI" id="CHEBI:77893"/>
    </ligand>
</feature>
<keyword evidence="10" id="KW-1185">Reference proteome</keyword>
<name>A0ABN1LZG5_9FIRM</name>
<keyword evidence="7" id="KW-0963">Cytoplasm</keyword>
<feature type="binding site" evidence="7">
    <location>
        <position position="152"/>
    </location>
    <ligand>
        <name>N-formimidoyl-L-glutamate</name>
        <dbReference type="ChEBI" id="CHEBI:58928"/>
    </ligand>
</feature>
<comment type="cofactor">
    <cofactor evidence="7">
        <name>Zn(2+)</name>
        <dbReference type="ChEBI" id="CHEBI:29105"/>
    </cofactor>
    <cofactor evidence="7">
        <name>Fe(3+)</name>
        <dbReference type="ChEBI" id="CHEBI:29034"/>
    </cofactor>
    <text evidence="7">Binds 1 zinc or iron ion per subunit.</text>
</comment>
<dbReference type="InterPro" id="IPR006680">
    <property type="entry name" value="Amidohydro-rel"/>
</dbReference>
<feature type="domain" description="Amidohydrolase-related" evidence="8">
    <location>
        <begin position="71"/>
        <end position="389"/>
    </location>
</feature>
<organism evidence="9 10">
    <name type="scientific">Paraclostridium tenue</name>
    <dbReference type="NCBI Taxonomy" id="1737"/>
    <lineage>
        <taxon>Bacteria</taxon>
        <taxon>Bacillati</taxon>
        <taxon>Bacillota</taxon>
        <taxon>Clostridia</taxon>
        <taxon>Peptostreptococcales</taxon>
        <taxon>Peptostreptococcaceae</taxon>
        <taxon>Paraclostridium</taxon>
    </lineage>
</organism>
<feature type="binding site" evidence="7">
    <location>
        <position position="253"/>
    </location>
    <ligand>
        <name>4-imidazolone-5-propanoate</name>
        <dbReference type="ChEBI" id="CHEBI:77893"/>
    </ligand>
</feature>
<evidence type="ECO:0000256" key="6">
    <source>
        <dbReference type="ARBA" id="ARBA00023004"/>
    </source>
</evidence>
<comment type="subcellular location">
    <subcellularLocation>
        <location evidence="7">Cytoplasm</location>
    </subcellularLocation>
</comment>
<feature type="binding site" evidence="7">
    <location>
        <position position="185"/>
    </location>
    <ligand>
        <name>4-imidazolone-5-propanoate</name>
        <dbReference type="ChEBI" id="CHEBI:77893"/>
    </ligand>
</feature>
<dbReference type="Gene3D" id="3.20.20.140">
    <property type="entry name" value="Metal-dependent hydrolases"/>
    <property type="match status" value="1"/>
</dbReference>
<comment type="function">
    <text evidence="7">Catalyzes the hydrolytic cleavage of the carbon-nitrogen bond in imidazolone-5-propanoate to yield N-formimidoyl-L-glutamate. It is the third step in the universal histidine degradation pathway.</text>
</comment>
<evidence type="ECO:0000256" key="5">
    <source>
        <dbReference type="ARBA" id="ARBA00022833"/>
    </source>
</evidence>
<feature type="binding site" evidence="7">
    <location>
        <position position="328"/>
    </location>
    <ligand>
        <name>N-formimidoyl-L-glutamate</name>
        <dbReference type="ChEBI" id="CHEBI:58928"/>
    </ligand>
</feature>
<accession>A0ABN1LZG5</accession>
<dbReference type="CDD" id="cd01296">
    <property type="entry name" value="Imidazolone-5PH"/>
    <property type="match status" value="1"/>
</dbReference>
<dbReference type="EC" id="3.5.2.7" evidence="1 7"/>
<feature type="binding site" evidence="7">
    <location>
        <position position="82"/>
    </location>
    <ligand>
        <name>Fe(3+)</name>
        <dbReference type="ChEBI" id="CHEBI:29034"/>
    </ligand>
</feature>
<evidence type="ECO:0000256" key="7">
    <source>
        <dbReference type="HAMAP-Rule" id="MF_00372"/>
    </source>
</evidence>